<dbReference type="InterPro" id="IPR001471">
    <property type="entry name" value="AP2/ERF_dom"/>
</dbReference>
<dbReference type="Pfam" id="PF00847">
    <property type="entry name" value="AP2"/>
    <property type="match status" value="1"/>
</dbReference>
<dbReference type="PANTHER" id="PTHR31190:SF463">
    <property type="entry name" value="AP2_ERF DOMAIN-CONTAINING PROTEIN"/>
    <property type="match status" value="1"/>
</dbReference>
<dbReference type="OrthoDB" id="740418at2759"/>
<evidence type="ECO:0000313" key="7">
    <source>
        <dbReference type="EMBL" id="KAG1346813.1"/>
    </source>
</evidence>
<protein>
    <submittedName>
        <fullName evidence="7">Ethylene-responsive transcription factor 1B</fullName>
    </submittedName>
</protein>
<dbReference type="EMBL" id="CM017877">
    <property type="protein sequence ID" value="KAG1346813.1"/>
    <property type="molecule type" value="Genomic_DNA"/>
</dbReference>
<dbReference type="GO" id="GO:0009873">
    <property type="term" value="P:ethylene-activated signaling pathway"/>
    <property type="evidence" value="ECO:0007669"/>
    <property type="project" value="InterPro"/>
</dbReference>
<dbReference type="InterPro" id="IPR016177">
    <property type="entry name" value="DNA-bd_dom_sf"/>
</dbReference>
<keyword evidence="8" id="KW-1185">Reference proteome</keyword>
<dbReference type="Gene3D" id="3.30.730.10">
    <property type="entry name" value="AP2/ERF domain"/>
    <property type="match status" value="1"/>
</dbReference>
<evidence type="ECO:0000313" key="8">
    <source>
        <dbReference type="Proteomes" id="UP000797356"/>
    </source>
</evidence>
<gene>
    <name evidence="7" type="ORF">COCNU_06G006420</name>
</gene>
<dbReference type="GO" id="GO:0005634">
    <property type="term" value="C:nucleus"/>
    <property type="evidence" value="ECO:0007669"/>
    <property type="project" value="UniProtKB-SubCell"/>
</dbReference>
<reference evidence="7" key="1">
    <citation type="journal article" date="2017" name="Gigascience">
        <title>The genome draft of coconut (Cocos nucifera).</title>
        <authorList>
            <person name="Xiao Y."/>
            <person name="Xu P."/>
            <person name="Fan H."/>
            <person name="Baudouin L."/>
            <person name="Xia W."/>
            <person name="Bocs S."/>
            <person name="Xu J."/>
            <person name="Li Q."/>
            <person name="Guo A."/>
            <person name="Zhou L."/>
            <person name="Li J."/>
            <person name="Wu Y."/>
            <person name="Ma Z."/>
            <person name="Armero A."/>
            <person name="Issali A.E."/>
            <person name="Liu N."/>
            <person name="Peng M."/>
            <person name="Yang Y."/>
        </authorList>
    </citation>
    <scope>NUCLEOTIDE SEQUENCE</scope>
    <source>
        <tissue evidence="7">Spear leaf of Hainan Tall coconut</tissue>
    </source>
</reference>
<keyword evidence="2" id="KW-0805">Transcription regulation</keyword>
<accession>A0A8K0IAJ0</accession>
<keyword evidence="4" id="KW-0804">Transcription</keyword>
<keyword evidence="3" id="KW-0238">DNA-binding</keyword>
<dbReference type="InterPro" id="IPR036955">
    <property type="entry name" value="AP2/ERF_dom_sf"/>
</dbReference>
<dbReference type="AlphaFoldDB" id="A0A8K0IAJ0"/>
<dbReference type="FunFam" id="3.30.730.10:FF:000001">
    <property type="entry name" value="Ethylene-responsive transcription factor 2"/>
    <property type="match status" value="1"/>
</dbReference>
<evidence type="ECO:0000256" key="1">
    <source>
        <dbReference type="ARBA" id="ARBA00004123"/>
    </source>
</evidence>
<evidence type="ECO:0000256" key="4">
    <source>
        <dbReference type="ARBA" id="ARBA00023163"/>
    </source>
</evidence>
<dbReference type="CDD" id="cd00018">
    <property type="entry name" value="AP2"/>
    <property type="match status" value="1"/>
</dbReference>
<comment type="subcellular location">
    <subcellularLocation>
        <location evidence="1">Nucleus</location>
    </subcellularLocation>
</comment>
<evidence type="ECO:0000256" key="2">
    <source>
        <dbReference type="ARBA" id="ARBA00023015"/>
    </source>
</evidence>
<name>A0A8K0IAJ0_COCNU</name>
<sequence>MASEFDRCEANDRLLENVWASFITGGAPGGCSSDESHNKRAASREWNEMPHLQGGEENLAVLQRLPSLGRWISMGAESWDALLNETIASNSSETSPLDSGNDACSSSKPKNLAAEKVAPKHFRGVRRRPWGKFAAEIRDTSRKGARVWLGTFNTAEEAALAYDEAALRMRGPQAHLNFPTKKVAKASEQALAGTMSGTGCPVYGCIKTNHNPRKRGAREWDTYDEVPAEPAAWKRNSSIEGMGSNRADVVELQDLGSDYLENLLSSF</sequence>
<comment type="caution">
    <text evidence="7">The sequence shown here is derived from an EMBL/GenBank/DDBJ whole genome shotgun (WGS) entry which is preliminary data.</text>
</comment>
<dbReference type="GO" id="GO:0003700">
    <property type="term" value="F:DNA-binding transcription factor activity"/>
    <property type="evidence" value="ECO:0007669"/>
    <property type="project" value="InterPro"/>
</dbReference>
<organism evidence="7 8">
    <name type="scientific">Cocos nucifera</name>
    <name type="common">Coconut palm</name>
    <dbReference type="NCBI Taxonomy" id="13894"/>
    <lineage>
        <taxon>Eukaryota</taxon>
        <taxon>Viridiplantae</taxon>
        <taxon>Streptophyta</taxon>
        <taxon>Embryophyta</taxon>
        <taxon>Tracheophyta</taxon>
        <taxon>Spermatophyta</taxon>
        <taxon>Magnoliopsida</taxon>
        <taxon>Liliopsida</taxon>
        <taxon>Arecaceae</taxon>
        <taxon>Arecoideae</taxon>
        <taxon>Cocoseae</taxon>
        <taxon>Attaleinae</taxon>
        <taxon>Cocos</taxon>
    </lineage>
</organism>
<dbReference type="InterPro" id="IPR044808">
    <property type="entry name" value="ERF_plant"/>
</dbReference>
<dbReference type="PRINTS" id="PR00367">
    <property type="entry name" value="ETHRSPELEMNT"/>
</dbReference>
<evidence type="ECO:0000259" key="6">
    <source>
        <dbReference type="PROSITE" id="PS51032"/>
    </source>
</evidence>
<keyword evidence="5" id="KW-0539">Nucleus</keyword>
<dbReference type="PANTHER" id="PTHR31190">
    <property type="entry name" value="DNA-BINDING DOMAIN"/>
    <property type="match status" value="1"/>
</dbReference>
<reference evidence="7" key="2">
    <citation type="submission" date="2019-07" db="EMBL/GenBank/DDBJ databases">
        <authorList>
            <person name="Yang Y."/>
            <person name="Bocs S."/>
            <person name="Baudouin L."/>
        </authorList>
    </citation>
    <scope>NUCLEOTIDE SEQUENCE</scope>
    <source>
        <tissue evidence="7">Spear leaf of Hainan Tall coconut</tissue>
    </source>
</reference>
<dbReference type="GO" id="GO:0003677">
    <property type="term" value="F:DNA binding"/>
    <property type="evidence" value="ECO:0007669"/>
    <property type="project" value="UniProtKB-KW"/>
</dbReference>
<dbReference type="PROSITE" id="PS51032">
    <property type="entry name" value="AP2_ERF"/>
    <property type="match status" value="1"/>
</dbReference>
<dbReference type="SMART" id="SM00380">
    <property type="entry name" value="AP2"/>
    <property type="match status" value="1"/>
</dbReference>
<evidence type="ECO:0000256" key="3">
    <source>
        <dbReference type="ARBA" id="ARBA00023125"/>
    </source>
</evidence>
<dbReference type="SUPFAM" id="SSF54171">
    <property type="entry name" value="DNA-binding domain"/>
    <property type="match status" value="1"/>
</dbReference>
<feature type="domain" description="AP2/ERF" evidence="6">
    <location>
        <begin position="121"/>
        <end position="179"/>
    </location>
</feature>
<proteinExistence type="predicted"/>
<evidence type="ECO:0000256" key="5">
    <source>
        <dbReference type="ARBA" id="ARBA00023242"/>
    </source>
</evidence>
<dbReference type="Proteomes" id="UP000797356">
    <property type="component" value="Chromosome 6"/>
</dbReference>